<dbReference type="InterPro" id="IPR043168">
    <property type="entry name" value="DegV_C"/>
</dbReference>
<proteinExistence type="predicted"/>
<dbReference type="NCBIfam" id="TIGR00762">
    <property type="entry name" value="DegV"/>
    <property type="match status" value="1"/>
</dbReference>
<evidence type="ECO:0000256" key="2">
    <source>
        <dbReference type="ARBA" id="ARBA00023121"/>
    </source>
</evidence>
<dbReference type="PANTHER" id="PTHR33434">
    <property type="entry name" value="DEGV DOMAIN-CONTAINING PROTEIN DR_1986-RELATED"/>
    <property type="match status" value="1"/>
</dbReference>
<dbReference type="Pfam" id="PF02645">
    <property type="entry name" value="DegV"/>
    <property type="match status" value="1"/>
</dbReference>
<dbReference type="RefSeq" id="WP_052220863.1">
    <property type="nucleotide sequence ID" value="NZ_LHUR01000017.1"/>
</dbReference>
<dbReference type="PATRIC" id="fig|1121318.3.peg.1294"/>
<dbReference type="SUPFAM" id="SSF82549">
    <property type="entry name" value="DAK1/DegV-like"/>
    <property type="match status" value="1"/>
</dbReference>
<dbReference type="AlphaFoldDB" id="A0A0L6ZBE5"/>
<dbReference type="GO" id="GO:0008289">
    <property type="term" value="F:lipid binding"/>
    <property type="evidence" value="ECO:0007669"/>
    <property type="project" value="UniProtKB-KW"/>
</dbReference>
<dbReference type="EMBL" id="LHUR01000017">
    <property type="protein sequence ID" value="KOA20285.1"/>
    <property type="molecule type" value="Genomic_DNA"/>
</dbReference>
<dbReference type="InterPro" id="IPR003797">
    <property type="entry name" value="DegV"/>
</dbReference>
<organism evidence="3 4">
    <name type="scientific">Clostridium homopropionicum DSM 5847</name>
    <dbReference type="NCBI Taxonomy" id="1121318"/>
    <lineage>
        <taxon>Bacteria</taxon>
        <taxon>Bacillati</taxon>
        <taxon>Bacillota</taxon>
        <taxon>Clostridia</taxon>
        <taxon>Eubacteriales</taxon>
        <taxon>Clostridiaceae</taxon>
        <taxon>Clostridium</taxon>
    </lineage>
</organism>
<keyword evidence="2" id="KW-0446">Lipid-binding</keyword>
<comment type="function">
    <text evidence="1">May bind long-chain fatty acids, such as palmitate, and may play a role in lipid transport or fatty acid metabolism.</text>
</comment>
<reference evidence="4" key="1">
    <citation type="submission" date="2015-08" db="EMBL/GenBank/DDBJ databases">
        <title>Genome sequence of the strict anaerobe Clostridium homopropionicum LuHBu1 (DSM 5847T).</title>
        <authorList>
            <person name="Poehlein A."/>
            <person name="Beck M."/>
            <person name="Schiel-Bengelsdorf B."/>
            <person name="Bengelsdorf F.R."/>
            <person name="Daniel R."/>
            <person name="Duerre P."/>
        </authorList>
    </citation>
    <scope>NUCLEOTIDE SEQUENCE [LARGE SCALE GENOMIC DNA]</scope>
    <source>
        <strain evidence="4">DSM 5847</strain>
    </source>
</reference>
<dbReference type="STRING" id="36844.SAMN04488501_11732"/>
<dbReference type="PANTHER" id="PTHR33434:SF3">
    <property type="entry name" value="DEGV DOMAIN-CONTAINING PROTEIN YITS"/>
    <property type="match status" value="1"/>
</dbReference>
<dbReference type="InterPro" id="IPR050270">
    <property type="entry name" value="DegV_domain_contain"/>
</dbReference>
<evidence type="ECO:0000256" key="1">
    <source>
        <dbReference type="ARBA" id="ARBA00003238"/>
    </source>
</evidence>
<name>A0A0L6ZBE5_9CLOT</name>
<accession>A0A0L6ZBE5</accession>
<comment type="caution">
    <text evidence="3">The sequence shown here is derived from an EMBL/GenBank/DDBJ whole genome shotgun (WGS) entry which is preliminary data.</text>
</comment>
<gene>
    <name evidence="3" type="ORF">CLHOM_12810</name>
</gene>
<sequence length="287" mass="32242">MTIRILTDSGCDLPEYIIRENNIEVLPLSVHLGEVDYLDGVDIKPEQMYSHMREGKVYKTSQVPPSKFREAFIKYAEKKETCIYIGFSSGLSGTFQAATIAKEEVLELYPDFDGYTIDTGCASVGFGLVVYEASKMVMKGKSKEEILSRIYFYIKHMEHIFTVETLEYLFRGGRVSRTSAFIGGLLDIKPVLNVEKGKLIPIEKIRGRKKSLRRIVDIVGERGVDLKNQIIGISHGDCLDEAEKMKQMIEEKYGCKEFLINTVGSVIGAHSGPGTIAVFFLNAKEEK</sequence>
<evidence type="ECO:0000313" key="4">
    <source>
        <dbReference type="Proteomes" id="UP000037043"/>
    </source>
</evidence>
<dbReference type="Gene3D" id="3.30.1180.10">
    <property type="match status" value="1"/>
</dbReference>
<dbReference type="Proteomes" id="UP000037043">
    <property type="component" value="Unassembled WGS sequence"/>
</dbReference>
<evidence type="ECO:0000313" key="3">
    <source>
        <dbReference type="EMBL" id="KOA20285.1"/>
    </source>
</evidence>
<keyword evidence="4" id="KW-1185">Reference proteome</keyword>
<dbReference type="Gene3D" id="3.40.50.10170">
    <property type="match status" value="1"/>
</dbReference>
<dbReference type="PROSITE" id="PS51482">
    <property type="entry name" value="DEGV"/>
    <property type="match status" value="1"/>
</dbReference>
<protein>
    <submittedName>
        <fullName evidence="3">DegV domain-containing protein</fullName>
    </submittedName>
</protein>